<sequence>MEQLIRNVIDLDEKTKKMVESKESAIRNEKSQMQKIFSEMEVEQRERSKQVAREQYDEIYGEARAVVDEIAENNRKMLDRVDEIYNRHKEELVEEAFNLLDI</sequence>
<dbReference type="Proteomes" id="UP000269544">
    <property type="component" value="Chromosome"/>
</dbReference>
<protein>
    <submittedName>
        <fullName evidence="1">Uncharacterized protein</fullName>
    </submittedName>
</protein>
<dbReference type="RefSeq" id="WP_126464581.1">
    <property type="nucleotide sequence ID" value="NZ_JAUSWF010000005.1"/>
</dbReference>
<dbReference type="AlphaFoldDB" id="A0A3S5C210"/>
<dbReference type="KEGG" id="piv:NCTC13079_00095"/>
<evidence type="ECO:0000313" key="1">
    <source>
        <dbReference type="EMBL" id="VEJ34326.1"/>
    </source>
</evidence>
<dbReference type="EMBL" id="LR134523">
    <property type="protein sequence ID" value="VEJ34326.1"/>
    <property type="molecule type" value="Genomic_DNA"/>
</dbReference>
<keyword evidence="2" id="KW-1185">Reference proteome</keyword>
<name>A0A3S5C210_9FIRM</name>
<evidence type="ECO:0000313" key="2">
    <source>
        <dbReference type="Proteomes" id="UP000269544"/>
    </source>
</evidence>
<gene>
    <name evidence="1" type="ORF">NCTC13079_00095</name>
</gene>
<dbReference type="OrthoDB" id="1697072at2"/>
<accession>A0A3S5C210</accession>
<organism evidence="1 2">
    <name type="scientific">Aedoeadaptatus ivorii</name>
    <dbReference type="NCBI Taxonomy" id="54006"/>
    <lineage>
        <taxon>Bacteria</taxon>
        <taxon>Bacillati</taxon>
        <taxon>Bacillota</taxon>
        <taxon>Tissierellia</taxon>
        <taxon>Tissierellales</taxon>
        <taxon>Peptoniphilaceae</taxon>
        <taxon>Aedoeadaptatus</taxon>
    </lineage>
</organism>
<reference evidence="1 2" key="1">
    <citation type="submission" date="2018-12" db="EMBL/GenBank/DDBJ databases">
        <authorList>
            <consortium name="Pathogen Informatics"/>
        </authorList>
    </citation>
    <scope>NUCLEOTIDE SEQUENCE [LARGE SCALE GENOMIC DNA]</scope>
    <source>
        <strain evidence="1 2">NCTC13079</strain>
    </source>
</reference>
<proteinExistence type="predicted"/>